<dbReference type="EMBL" id="LN681231">
    <property type="protein sequence ID" value="CEK26081.1"/>
    <property type="molecule type" value="Genomic_DNA"/>
</dbReference>
<keyword evidence="3 7" id="KW-0689">Ribosomal protein</keyword>
<dbReference type="GO" id="GO:0015935">
    <property type="term" value="C:small ribosomal subunit"/>
    <property type="evidence" value="ECO:0007669"/>
    <property type="project" value="TreeGrafter"/>
</dbReference>
<dbReference type="GO" id="GO:0006412">
    <property type="term" value="P:translation"/>
    <property type="evidence" value="ECO:0007669"/>
    <property type="project" value="UniProtKB-UniRule"/>
</dbReference>
<protein>
    <recommendedName>
        <fullName evidence="5 7">Small ribosomal subunit protein uS14</fullName>
    </recommendedName>
</protein>
<dbReference type="PATRIC" id="fig|29486.44.peg.1698"/>
<dbReference type="RefSeq" id="WP_038242803.1">
    <property type="nucleotide sequence ID" value="NZ_CABIHR010000036.1"/>
</dbReference>
<dbReference type="HAMAP" id="MF_00537">
    <property type="entry name" value="Ribosomal_uS14_1"/>
    <property type="match status" value="1"/>
</dbReference>
<dbReference type="Pfam" id="PF00253">
    <property type="entry name" value="Ribosomal_S14"/>
    <property type="match status" value="1"/>
</dbReference>
<dbReference type="PANTHER" id="PTHR19836">
    <property type="entry name" value="30S RIBOSOMAL PROTEIN S14"/>
    <property type="match status" value="1"/>
</dbReference>
<keyword evidence="11" id="KW-1185">Reference proteome</keyword>
<dbReference type="InterPro" id="IPR018271">
    <property type="entry name" value="Ribosomal_uS14_CS"/>
</dbReference>
<reference evidence="10 11" key="2">
    <citation type="submission" date="2018-06" db="EMBL/GenBank/DDBJ databases">
        <authorList>
            <consortium name="Pathogen Informatics"/>
            <person name="Doyle S."/>
        </authorList>
    </citation>
    <scope>NUCLEOTIDE SEQUENCE [LARGE SCALE GENOMIC DNA]</scope>
    <source>
        <strain evidence="10 11">NCTC10476</strain>
    </source>
</reference>
<dbReference type="AlphaFoldDB" id="A0A085U6U2"/>
<dbReference type="GO" id="GO:0003735">
    <property type="term" value="F:structural constituent of ribosome"/>
    <property type="evidence" value="ECO:0007669"/>
    <property type="project" value="InterPro"/>
</dbReference>
<dbReference type="FunFam" id="1.10.287.1480:FF:000001">
    <property type="entry name" value="30S ribosomal protein S14"/>
    <property type="match status" value="1"/>
</dbReference>
<evidence type="ECO:0000256" key="7">
    <source>
        <dbReference type="HAMAP-Rule" id="MF_00537"/>
    </source>
</evidence>
<evidence type="ECO:0000313" key="10">
    <source>
        <dbReference type="EMBL" id="SUQ00522.1"/>
    </source>
</evidence>
<organism evidence="9">
    <name type="scientific">Yersinia ruckeri</name>
    <dbReference type="NCBI Taxonomy" id="29486"/>
    <lineage>
        <taxon>Bacteria</taxon>
        <taxon>Pseudomonadati</taxon>
        <taxon>Pseudomonadota</taxon>
        <taxon>Gammaproteobacteria</taxon>
        <taxon>Enterobacterales</taxon>
        <taxon>Yersiniaceae</taxon>
        <taxon>Yersinia</taxon>
    </lineage>
</organism>
<sequence>MAKQSMKAREVVRVKLAEKYRAKREELKAIISGVNSSDEDRWDAVLKLQSLPRDSSPSRQRNRCNQTGRPHGFLRKFGLSRIKVRETAMRGEIPGLRKASW</sequence>
<gene>
    <name evidence="7 10" type="primary">rpsN</name>
    <name evidence="9" type="ORF">CSF007_1435</name>
    <name evidence="10" type="ORF">NCTC10476_01823</name>
</gene>
<evidence type="ECO:0000256" key="4">
    <source>
        <dbReference type="ARBA" id="ARBA00023274"/>
    </source>
</evidence>
<evidence type="ECO:0000256" key="3">
    <source>
        <dbReference type="ARBA" id="ARBA00022980"/>
    </source>
</evidence>
<evidence type="ECO:0000256" key="5">
    <source>
        <dbReference type="ARBA" id="ARBA00035167"/>
    </source>
</evidence>
<dbReference type="EMBL" id="UHJG01000001">
    <property type="protein sequence ID" value="SUQ00522.1"/>
    <property type="molecule type" value="Genomic_DNA"/>
</dbReference>
<evidence type="ECO:0000313" key="11">
    <source>
        <dbReference type="Proteomes" id="UP000255169"/>
    </source>
</evidence>
<evidence type="ECO:0000256" key="1">
    <source>
        <dbReference type="ARBA" id="ARBA00003686"/>
    </source>
</evidence>
<dbReference type="GO" id="GO:0019843">
    <property type="term" value="F:rRNA binding"/>
    <property type="evidence" value="ECO:0007669"/>
    <property type="project" value="UniProtKB-UniRule"/>
</dbReference>
<evidence type="ECO:0000256" key="6">
    <source>
        <dbReference type="ARBA" id="ARBA00047110"/>
    </source>
</evidence>
<accession>A0A085U6U2</accession>
<dbReference type="Gene3D" id="1.10.287.1480">
    <property type="match status" value="1"/>
</dbReference>
<evidence type="ECO:0000256" key="2">
    <source>
        <dbReference type="ARBA" id="ARBA00009083"/>
    </source>
</evidence>
<dbReference type="SUPFAM" id="SSF57716">
    <property type="entry name" value="Glucocorticoid receptor-like (DNA-binding domain)"/>
    <property type="match status" value="1"/>
</dbReference>
<dbReference type="GeneID" id="66878062"/>
<evidence type="ECO:0000256" key="8">
    <source>
        <dbReference type="SAM" id="MobiDB-lite"/>
    </source>
</evidence>
<keyword evidence="7" id="KW-0699">rRNA-binding</keyword>
<comment type="subunit">
    <text evidence="6 7">Part of the 30S ribosomal subunit. Contacts proteins S3 and S10.</text>
</comment>
<dbReference type="KEGG" id="yrb:UGYR_11390"/>
<evidence type="ECO:0000313" key="9">
    <source>
        <dbReference type="EMBL" id="CEK26081.1"/>
    </source>
</evidence>
<dbReference type="PANTHER" id="PTHR19836:SF19">
    <property type="entry name" value="SMALL RIBOSOMAL SUBUNIT PROTEIN US14M"/>
    <property type="match status" value="1"/>
</dbReference>
<comment type="function">
    <text evidence="1 7">Binds 16S rRNA, required for the assembly of 30S particles and may also be responsible for determining the conformation of the 16S rRNA at the A site.</text>
</comment>
<dbReference type="GO" id="GO:0005737">
    <property type="term" value="C:cytoplasm"/>
    <property type="evidence" value="ECO:0007669"/>
    <property type="project" value="UniProtKB-ARBA"/>
</dbReference>
<keyword evidence="4 7" id="KW-0687">Ribonucleoprotein</keyword>
<dbReference type="STRING" id="29486.UGYR_11390"/>
<dbReference type="OrthoDB" id="9810484at2"/>
<comment type="similarity">
    <text evidence="2 7">Belongs to the universal ribosomal protein uS14 family.</text>
</comment>
<proteinExistence type="inferred from homology"/>
<dbReference type="InterPro" id="IPR023036">
    <property type="entry name" value="Ribosomal_uS14_bac/plastid"/>
</dbReference>
<dbReference type="Proteomes" id="UP000255169">
    <property type="component" value="Unassembled WGS sequence"/>
</dbReference>
<keyword evidence="7" id="KW-0694">RNA-binding</keyword>
<name>A0A085U6U2_YERRU</name>
<feature type="compositionally biased region" description="Polar residues" evidence="8">
    <location>
        <begin position="52"/>
        <end position="68"/>
    </location>
</feature>
<dbReference type="NCBIfam" id="NF006477">
    <property type="entry name" value="PRK08881.1"/>
    <property type="match status" value="1"/>
</dbReference>
<feature type="region of interest" description="Disordered" evidence="8">
    <location>
        <begin position="49"/>
        <end position="70"/>
    </location>
</feature>
<dbReference type="eggNOG" id="COG0199">
    <property type="taxonomic scope" value="Bacteria"/>
</dbReference>
<dbReference type="PROSITE" id="PS00527">
    <property type="entry name" value="RIBOSOMAL_S14"/>
    <property type="match status" value="1"/>
</dbReference>
<dbReference type="InterPro" id="IPR001209">
    <property type="entry name" value="Ribosomal_uS14"/>
</dbReference>
<reference evidence="9" key="1">
    <citation type="journal article" date="2015" name="Genome Announc.">
        <title>Complete Genome Sequence of Yersinia ruckeri Strain CSF007-82, Etiologic Agent of Red Mouth Disease in Salmonid Fish.</title>
        <authorList>
            <person name="Nelson M.C."/>
            <person name="LaPatra S.E."/>
            <person name="Welch T.J."/>
            <person name="Graf J."/>
        </authorList>
    </citation>
    <scope>NUCLEOTIDE SEQUENCE</scope>
    <source>
        <strain evidence="9">CSF007-82</strain>
    </source>
</reference>